<gene>
    <name evidence="2" type="ORF">SAMN05192550_1418</name>
</gene>
<dbReference type="RefSeq" id="WP_307725422.1">
    <property type="nucleotide sequence ID" value="NZ_BJVF01000001.1"/>
</dbReference>
<dbReference type="PANTHER" id="PTHR21180">
    <property type="entry name" value="ENDONUCLEASE/EXONUCLEASE/PHOSPHATASE FAMILY DOMAIN-CONTAINING PROTEIN 1"/>
    <property type="match status" value="1"/>
</dbReference>
<evidence type="ECO:0000256" key="1">
    <source>
        <dbReference type="SAM" id="Phobius"/>
    </source>
</evidence>
<sequence length="343" mass="39789">MKKTMTLDLSCRINVKVVFGLGFLYNLLILCVYFLYLVRKKRIWQLPMDFKTIRDYFNFSKDQQKGILLLFLVIVALQLVYYFVDFSLVSKENPEKQQWLALETQIDSMELNMKDRVPKIYPFNPNFITDYKGYKLGMSVAEIDRLHAFRKENKYVNSAKEFQEVTGVSDSLLNSISPYFKFPDWVKNKQTPKAVVFSNTKPAYFSKKEKVVVKDINQATQEDLMKIYGVGEAISMRILNFKESLGGFVSMEQMKDVWGLSPEVVERLKTSFKVGALSNMKKIDINNASVKELAKFPYFKYNLAREIVIYRSMNGDIKNASDLTKIKGMSIENATIIALYLDF</sequence>
<keyword evidence="3" id="KW-1185">Reference proteome</keyword>
<dbReference type="PANTHER" id="PTHR21180:SF32">
    <property type="entry name" value="ENDONUCLEASE_EXONUCLEASE_PHOSPHATASE FAMILY DOMAIN-CONTAINING PROTEIN 1"/>
    <property type="match status" value="1"/>
</dbReference>
<dbReference type="InterPro" id="IPR010994">
    <property type="entry name" value="RuvA_2-like"/>
</dbReference>
<feature type="transmembrane region" description="Helical" evidence="1">
    <location>
        <begin position="66"/>
        <end position="84"/>
    </location>
</feature>
<dbReference type="InterPro" id="IPR051675">
    <property type="entry name" value="Endo/Exo/Phosphatase_dom_1"/>
</dbReference>
<keyword evidence="1" id="KW-0472">Membrane</keyword>
<dbReference type="Proteomes" id="UP000182367">
    <property type="component" value="Unassembled WGS sequence"/>
</dbReference>
<dbReference type="Pfam" id="PF12836">
    <property type="entry name" value="HHH_3"/>
    <property type="match status" value="2"/>
</dbReference>
<reference evidence="2 3" key="1">
    <citation type="submission" date="2016-10" db="EMBL/GenBank/DDBJ databases">
        <authorList>
            <person name="Varghese N."/>
            <person name="Submissions S."/>
        </authorList>
    </citation>
    <scope>NUCLEOTIDE SEQUENCE [LARGE SCALE GENOMIC DNA]</scope>
    <source>
        <strain evidence="2 3">Gm-149</strain>
    </source>
</reference>
<comment type="caution">
    <text evidence="2">The sequence shown here is derived from an EMBL/GenBank/DDBJ whole genome shotgun (WGS) entry which is preliminary data.</text>
</comment>
<feature type="transmembrane region" description="Helical" evidence="1">
    <location>
        <begin position="17"/>
        <end position="38"/>
    </location>
</feature>
<evidence type="ECO:0000313" key="2">
    <source>
        <dbReference type="EMBL" id="SDJ01661.1"/>
    </source>
</evidence>
<organism evidence="2 3">
    <name type="scientific">Flavobacterium glycines</name>
    <dbReference type="NCBI Taxonomy" id="551990"/>
    <lineage>
        <taxon>Bacteria</taxon>
        <taxon>Pseudomonadati</taxon>
        <taxon>Bacteroidota</taxon>
        <taxon>Flavobacteriia</taxon>
        <taxon>Flavobacteriales</taxon>
        <taxon>Flavobacteriaceae</taxon>
        <taxon>Flavobacterium</taxon>
    </lineage>
</organism>
<dbReference type="SUPFAM" id="SSF47781">
    <property type="entry name" value="RuvA domain 2-like"/>
    <property type="match status" value="3"/>
</dbReference>
<keyword evidence="1" id="KW-1133">Transmembrane helix</keyword>
<protein>
    <submittedName>
        <fullName evidence="2">DNA uptake protein ComE</fullName>
    </submittedName>
</protein>
<accession>A0A1G8QAD9</accession>
<dbReference type="EMBL" id="FNEO01000001">
    <property type="protein sequence ID" value="SDJ01661.1"/>
    <property type="molecule type" value="Genomic_DNA"/>
</dbReference>
<evidence type="ECO:0000313" key="3">
    <source>
        <dbReference type="Proteomes" id="UP000182367"/>
    </source>
</evidence>
<name>A0A1G8QAD9_9FLAO</name>
<keyword evidence="1" id="KW-0812">Transmembrane</keyword>
<proteinExistence type="predicted"/>
<dbReference type="Gene3D" id="1.10.150.280">
    <property type="entry name" value="AF1531-like domain"/>
    <property type="match status" value="2"/>
</dbReference>